<gene>
    <name evidence="2" type="ORF">R3P38DRAFT_3200822</name>
</gene>
<dbReference type="Proteomes" id="UP001362999">
    <property type="component" value="Unassembled WGS sequence"/>
</dbReference>
<evidence type="ECO:0000313" key="3">
    <source>
        <dbReference type="Proteomes" id="UP001362999"/>
    </source>
</evidence>
<dbReference type="AlphaFoldDB" id="A0AAW0AZR2"/>
<evidence type="ECO:0008006" key="4">
    <source>
        <dbReference type="Google" id="ProtNLM"/>
    </source>
</evidence>
<keyword evidence="3" id="KW-1185">Reference proteome</keyword>
<accession>A0AAW0AZR2</accession>
<proteinExistence type="predicted"/>
<reference evidence="2 3" key="1">
    <citation type="journal article" date="2024" name="J Genomics">
        <title>Draft genome sequencing and assembly of Favolaschia claudopus CIRM-BRFM 2984 isolated from oak limbs.</title>
        <authorList>
            <person name="Navarro D."/>
            <person name="Drula E."/>
            <person name="Chaduli D."/>
            <person name="Cazenave R."/>
            <person name="Ahrendt S."/>
            <person name="Wang J."/>
            <person name="Lipzen A."/>
            <person name="Daum C."/>
            <person name="Barry K."/>
            <person name="Grigoriev I.V."/>
            <person name="Favel A."/>
            <person name="Rosso M.N."/>
            <person name="Martin F."/>
        </authorList>
    </citation>
    <scope>NUCLEOTIDE SEQUENCE [LARGE SCALE GENOMIC DNA]</scope>
    <source>
        <strain evidence="2 3">CIRM-BRFM 2984</strain>
    </source>
</reference>
<name>A0AAW0AZR2_9AGAR</name>
<sequence>MDSFNPITAKVDDIVLPPTNEDGGTGSSGSCVVCKEDVSLPPANEDGGTGSSGSCVIA</sequence>
<evidence type="ECO:0000256" key="1">
    <source>
        <dbReference type="SAM" id="MobiDB-lite"/>
    </source>
</evidence>
<dbReference type="EMBL" id="JAWWNJ010000046">
    <property type="protein sequence ID" value="KAK7018453.1"/>
    <property type="molecule type" value="Genomic_DNA"/>
</dbReference>
<protein>
    <recommendedName>
        <fullName evidence="4">Fungal mating-type pheromone</fullName>
    </recommendedName>
</protein>
<organism evidence="2 3">
    <name type="scientific">Favolaschia claudopus</name>
    <dbReference type="NCBI Taxonomy" id="2862362"/>
    <lineage>
        <taxon>Eukaryota</taxon>
        <taxon>Fungi</taxon>
        <taxon>Dikarya</taxon>
        <taxon>Basidiomycota</taxon>
        <taxon>Agaricomycotina</taxon>
        <taxon>Agaricomycetes</taxon>
        <taxon>Agaricomycetidae</taxon>
        <taxon>Agaricales</taxon>
        <taxon>Marasmiineae</taxon>
        <taxon>Mycenaceae</taxon>
        <taxon>Favolaschia</taxon>
    </lineage>
</organism>
<comment type="caution">
    <text evidence="2">The sequence shown here is derived from an EMBL/GenBank/DDBJ whole genome shotgun (WGS) entry which is preliminary data.</text>
</comment>
<feature type="region of interest" description="Disordered" evidence="1">
    <location>
        <begin position="1"/>
        <end position="58"/>
    </location>
</feature>
<evidence type="ECO:0000313" key="2">
    <source>
        <dbReference type="EMBL" id="KAK7018453.1"/>
    </source>
</evidence>